<reference evidence="1 2" key="1">
    <citation type="journal article" date="2015" name="Proc. Natl. Acad. Sci. U.S.A.">
        <title>Genomic and proteomic characterization of "Candidatus Nitrosopelagicus brevis": An ammonia-oxidizing archaeon from the open ocean.</title>
        <authorList>
            <person name="Santoro A.E."/>
            <person name="Dupont C.L."/>
            <person name="Richter R.A."/>
            <person name="Craig M.T."/>
            <person name="Carini P."/>
            <person name="McIlvin M.R."/>
            <person name="Yang Y."/>
            <person name="Orsi W.D."/>
            <person name="Moran D.M."/>
            <person name="Saito M.A."/>
        </authorList>
    </citation>
    <scope>NUCLEOTIDE SEQUENCE [LARGE SCALE GENOMIC DNA]</scope>
    <source>
        <strain evidence="2">V2</strain>
    </source>
</reference>
<evidence type="ECO:0000313" key="2">
    <source>
        <dbReference type="Proteomes" id="UP000030944"/>
    </source>
</evidence>
<name>A0A0A7V463_9ARCH</name>
<gene>
    <name evidence="1" type="ORF">T478_1404</name>
</gene>
<dbReference type="AlphaFoldDB" id="A0A0A7V463"/>
<dbReference type="InterPro" id="IPR011335">
    <property type="entry name" value="Restrct_endonuc-II-like"/>
</dbReference>
<proteinExistence type="predicted"/>
<protein>
    <submittedName>
        <fullName evidence="1">PD-(D/E)XK nuclease domain protein</fullName>
    </submittedName>
</protein>
<dbReference type="KEGG" id="nbv:T478_1404"/>
<dbReference type="STRING" id="1410606.T478_1404"/>
<dbReference type="InterPro" id="IPR011604">
    <property type="entry name" value="PDDEXK-like_dom_sf"/>
</dbReference>
<dbReference type="PANTHER" id="PTHR31340:SF3">
    <property type="entry name" value="MITOCHONDRIAL GENOME MAINTENANCE EXONUCLEASE 1"/>
    <property type="match status" value="1"/>
</dbReference>
<dbReference type="EMBL" id="CP007026">
    <property type="protein sequence ID" value="AJA92986.1"/>
    <property type="molecule type" value="Genomic_DNA"/>
</dbReference>
<sequence length="261" mass="30395">MGSHWRLVTYQSLILRWKFRNTTERWVQMVSRKFTHTSIPQGVEYTEPTVQNIHGSRMYSNGTGVYHSISFILKVLATDHDSLDRWRKRVGEDIAKKTLHDAIQRGNLFHKICESYLKNECTCQFENNLLVYSMFQNVKSELNKIDNIMAMEFPMISEKYGFAGKLDVLAEYNGVLSIIDFKSSRTKKKEVYCKKWFLQEAAYSLLVEDVLGKPVGQLVTISAAEDGTVEVFVKHRDEFLDEINFILDEFRKVHPECEVCK</sequence>
<dbReference type="Gene3D" id="3.90.320.10">
    <property type="match status" value="1"/>
</dbReference>
<dbReference type="Proteomes" id="UP000030944">
    <property type="component" value="Chromosome"/>
</dbReference>
<organism evidence="1 2">
    <name type="scientific">Candidatus Nitrosopelagicus brevis</name>
    <dbReference type="NCBI Taxonomy" id="1410606"/>
    <lineage>
        <taxon>Archaea</taxon>
        <taxon>Nitrososphaerota</taxon>
    </lineage>
</organism>
<accession>A0A0A7V463</accession>
<evidence type="ECO:0000313" key="1">
    <source>
        <dbReference type="EMBL" id="AJA92986.1"/>
    </source>
</evidence>
<dbReference type="HOGENOM" id="CLU_1063967_0_0_2"/>
<dbReference type="SUPFAM" id="SSF52980">
    <property type="entry name" value="Restriction endonuclease-like"/>
    <property type="match status" value="1"/>
</dbReference>
<dbReference type="PANTHER" id="PTHR31340">
    <property type="entry name" value="MITOCHONDRIAL GENOME MAINTENANCE EXONUCLEASE 1"/>
    <property type="match status" value="1"/>
</dbReference>